<feature type="region of interest" description="Disordered" evidence="1">
    <location>
        <begin position="88"/>
        <end position="112"/>
    </location>
</feature>
<evidence type="ECO:0000256" key="1">
    <source>
        <dbReference type="SAM" id="MobiDB-lite"/>
    </source>
</evidence>
<evidence type="ECO:0000313" key="2">
    <source>
        <dbReference type="EMBL" id="GIE24609.1"/>
    </source>
</evidence>
<name>A0ABQ4A1M3_9ACTN</name>
<evidence type="ECO:0000313" key="3">
    <source>
        <dbReference type="Proteomes" id="UP000603200"/>
    </source>
</evidence>
<organism evidence="2 3">
    <name type="scientific">Winogradskya humida</name>
    <dbReference type="NCBI Taxonomy" id="113566"/>
    <lineage>
        <taxon>Bacteria</taxon>
        <taxon>Bacillati</taxon>
        <taxon>Actinomycetota</taxon>
        <taxon>Actinomycetes</taxon>
        <taxon>Micromonosporales</taxon>
        <taxon>Micromonosporaceae</taxon>
        <taxon>Winogradskya</taxon>
    </lineage>
</organism>
<protein>
    <submittedName>
        <fullName evidence="2">Uncharacterized protein</fullName>
    </submittedName>
</protein>
<reference evidence="2 3" key="1">
    <citation type="submission" date="2021-01" db="EMBL/GenBank/DDBJ databases">
        <title>Whole genome shotgun sequence of Actinoplanes humidus NBRC 14915.</title>
        <authorList>
            <person name="Komaki H."/>
            <person name="Tamura T."/>
        </authorList>
    </citation>
    <scope>NUCLEOTIDE SEQUENCE [LARGE SCALE GENOMIC DNA]</scope>
    <source>
        <strain evidence="2 3">NBRC 14915</strain>
    </source>
</reference>
<comment type="caution">
    <text evidence="2">The sequence shown here is derived from an EMBL/GenBank/DDBJ whole genome shotgun (WGS) entry which is preliminary data.</text>
</comment>
<keyword evidence="3" id="KW-1185">Reference proteome</keyword>
<gene>
    <name evidence="2" type="ORF">Ahu01nite_077110</name>
</gene>
<dbReference type="EMBL" id="BOMN01000112">
    <property type="protein sequence ID" value="GIE24609.1"/>
    <property type="molecule type" value="Genomic_DNA"/>
</dbReference>
<sequence>MVTDGQRAAGRIRTSSPRSIRRTFELVVVVGRGIGEVAVVGAHLRDRGFGAEPDVVEQAKRAFDVVRHSLSSVDLKAQLTERQIRPLVRPTPSQEAPRAARSTYPRRFDGWA</sequence>
<dbReference type="Proteomes" id="UP000603200">
    <property type="component" value="Unassembled WGS sequence"/>
</dbReference>
<accession>A0ABQ4A1M3</accession>
<proteinExistence type="predicted"/>